<reference evidence="8 9" key="1">
    <citation type="journal article" date="2015" name="Microbiome">
        <title>Genomic resolution of linkages in carbon, nitrogen, and sulfur cycling among widespread estuary sediment bacteria.</title>
        <authorList>
            <person name="Baker B.J."/>
            <person name="Lazar C.S."/>
            <person name="Teske A.P."/>
            <person name="Dick G.J."/>
        </authorList>
    </citation>
    <scope>NUCLEOTIDE SEQUENCE [LARGE SCALE GENOMIC DNA]</scope>
    <source>
        <strain evidence="8">DG_24</strain>
    </source>
</reference>
<dbReference type="Proteomes" id="UP000052008">
    <property type="component" value="Unassembled WGS sequence"/>
</dbReference>
<dbReference type="STRING" id="1703770.AMJ39_00620"/>
<comment type="subunit">
    <text evidence="7">Part of the 30S ribosomal subunit. Contacts proteins S5 and S12.</text>
</comment>
<dbReference type="SUPFAM" id="SSF56047">
    <property type="entry name" value="Ribosomal protein S8"/>
    <property type="match status" value="1"/>
</dbReference>
<protein>
    <recommendedName>
        <fullName evidence="6 7">Small ribosomal subunit protein uS8</fullName>
    </recommendedName>
</protein>
<keyword evidence="3 7" id="KW-0694">RNA-binding</keyword>
<evidence type="ECO:0000256" key="2">
    <source>
        <dbReference type="ARBA" id="ARBA00022730"/>
    </source>
</evidence>
<evidence type="ECO:0000313" key="8">
    <source>
        <dbReference type="EMBL" id="KPJ54284.1"/>
    </source>
</evidence>
<dbReference type="AlphaFoldDB" id="A0A0S7WXG2"/>
<dbReference type="GO" id="GO:0019843">
    <property type="term" value="F:rRNA binding"/>
    <property type="evidence" value="ECO:0007669"/>
    <property type="project" value="UniProtKB-UniRule"/>
</dbReference>
<dbReference type="PATRIC" id="fig|1703770.3.peg.197"/>
<evidence type="ECO:0000256" key="6">
    <source>
        <dbReference type="ARBA" id="ARBA00035258"/>
    </source>
</evidence>
<keyword evidence="4 7" id="KW-0689">Ribosomal protein</keyword>
<sequence length="132" mass="14802">MAMSDPIADMLTRIRNGCRAKHPRVDIPRSKMKEEIARILRDEGFIEGYERLDVAGKGTIRIKLRYDSREQSIITGIERISKPGCRVYVGKNEIPRILAGLGISILSTSQGIHTGQQSRRLGIGGEVLCRVW</sequence>
<dbReference type="GO" id="GO:1990904">
    <property type="term" value="C:ribonucleoprotein complex"/>
    <property type="evidence" value="ECO:0007669"/>
    <property type="project" value="UniProtKB-KW"/>
</dbReference>
<organism evidence="8 9">
    <name type="scientific">candidate division TA06 bacterium DG_24</name>
    <dbReference type="NCBI Taxonomy" id="1703770"/>
    <lineage>
        <taxon>Bacteria</taxon>
        <taxon>Bacteria division TA06</taxon>
    </lineage>
</organism>
<dbReference type="PANTHER" id="PTHR11758">
    <property type="entry name" value="40S RIBOSOMAL PROTEIN S15A"/>
    <property type="match status" value="1"/>
</dbReference>
<proteinExistence type="inferred from homology"/>
<comment type="similarity">
    <text evidence="1 7">Belongs to the universal ribosomal protein uS8 family.</text>
</comment>
<evidence type="ECO:0000256" key="4">
    <source>
        <dbReference type="ARBA" id="ARBA00022980"/>
    </source>
</evidence>
<evidence type="ECO:0000313" key="9">
    <source>
        <dbReference type="Proteomes" id="UP000052008"/>
    </source>
</evidence>
<dbReference type="GO" id="GO:0005737">
    <property type="term" value="C:cytoplasm"/>
    <property type="evidence" value="ECO:0007669"/>
    <property type="project" value="UniProtKB-ARBA"/>
</dbReference>
<dbReference type="GO" id="GO:0006412">
    <property type="term" value="P:translation"/>
    <property type="evidence" value="ECO:0007669"/>
    <property type="project" value="UniProtKB-UniRule"/>
</dbReference>
<comment type="function">
    <text evidence="7">One of the primary rRNA binding proteins, it binds directly to 16S rRNA central domain where it helps coordinate assembly of the platform of the 30S subunit.</text>
</comment>
<dbReference type="GO" id="GO:0003735">
    <property type="term" value="F:structural constituent of ribosome"/>
    <property type="evidence" value="ECO:0007669"/>
    <property type="project" value="InterPro"/>
</dbReference>
<dbReference type="InterPro" id="IPR035987">
    <property type="entry name" value="Ribosomal_uS8_sf"/>
</dbReference>
<dbReference type="HAMAP" id="MF_01302_B">
    <property type="entry name" value="Ribosomal_uS8_B"/>
    <property type="match status" value="1"/>
</dbReference>
<evidence type="ECO:0000256" key="1">
    <source>
        <dbReference type="ARBA" id="ARBA00006471"/>
    </source>
</evidence>
<dbReference type="NCBIfam" id="NF001109">
    <property type="entry name" value="PRK00136.1"/>
    <property type="match status" value="1"/>
</dbReference>
<dbReference type="Pfam" id="PF00410">
    <property type="entry name" value="Ribosomal_S8"/>
    <property type="match status" value="1"/>
</dbReference>
<dbReference type="FunFam" id="3.30.1490.10:FF:000001">
    <property type="entry name" value="30S ribosomal protein S8"/>
    <property type="match status" value="1"/>
</dbReference>
<dbReference type="InterPro" id="IPR000630">
    <property type="entry name" value="Ribosomal_uS8"/>
</dbReference>
<keyword evidence="5 7" id="KW-0687">Ribonucleoprotein</keyword>
<evidence type="ECO:0000256" key="7">
    <source>
        <dbReference type="HAMAP-Rule" id="MF_01302"/>
    </source>
</evidence>
<keyword evidence="2 7" id="KW-0699">rRNA-binding</keyword>
<name>A0A0S7WXG2_UNCT6</name>
<dbReference type="Gene3D" id="3.30.1370.30">
    <property type="match status" value="1"/>
</dbReference>
<dbReference type="FunFam" id="3.30.1370.30:FF:000002">
    <property type="entry name" value="30S ribosomal protein S8"/>
    <property type="match status" value="1"/>
</dbReference>
<accession>A0A0S7WXG2</accession>
<dbReference type="EMBL" id="LIZS01000004">
    <property type="protein sequence ID" value="KPJ54284.1"/>
    <property type="molecule type" value="Genomic_DNA"/>
</dbReference>
<evidence type="ECO:0000256" key="5">
    <source>
        <dbReference type="ARBA" id="ARBA00023274"/>
    </source>
</evidence>
<comment type="caution">
    <text evidence="8">The sequence shown here is derived from an EMBL/GenBank/DDBJ whole genome shotgun (WGS) entry which is preliminary data.</text>
</comment>
<gene>
    <name evidence="7" type="primary">rpsH</name>
    <name evidence="8" type="ORF">AMJ39_00620</name>
</gene>
<dbReference type="GO" id="GO:0005840">
    <property type="term" value="C:ribosome"/>
    <property type="evidence" value="ECO:0007669"/>
    <property type="project" value="UniProtKB-KW"/>
</dbReference>
<dbReference type="Gene3D" id="3.30.1490.10">
    <property type="match status" value="1"/>
</dbReference>
<evidence type="ECO:0000256" key="3">
    <source>
        <dbReference type="ARBA" id="ARBA00022884"/>
    </source>
</evidence>